<dbReference type="InterPro" id="IPR036866">
    <property type="entry name" value="RibonucZ/Hydroxyglut_hydro"/>
</dbReference>
<dbReference type="InterPro" id="IPR050114">
    <property type="entry name" value="UPF0173_UPF0282_UlaG_hydrolase"/>
</dbReference>
<comment type="caution">
    <text evidence="2">The sequence shown here is derived from an EMBL/GenBank/DDBJ whole genome shotgun (WGS) entry which is preliminary data.</text>
</comment>
<dbReference type="SMART" id="SM00849">
    <property type="entry name" value="Lactamase_B"/>
    <property type="match status" value="1"/>
</dbReference>
<evidence type="ECO:0000313" key="2">
    <source>
        <dbReference type="EMBL" id="MFB9573779.1"/>
    </source>
</evidence>
<dbReference type="Pfam" id="PF13483">
    <property type="entry name" value="Lactamase_B_3"/>
    <property type="match status" value="1"/>
</dbReference>
<dbReference type="InterPro" id="IPR001279">
    <property type="entry name" value="Metallo-B-lactamas"/>
</dbReference>
<feature type="domain" description="Metallo-beta-lactamase" evidence="1">
    <location>
        <begin position="7"/>
        <end position="170"/>
    </location>
</feature>
<gene>
    <name evidence="2" type="ORF">ACFFTL_16040</name>
</gene>
<reference evidence="2 3" key="1">
    <citation type="submission" date="2024-09" db="EMBL/GenBank/DDBJ databases">
        <authorList>
            <person name="Sun Q."/>
            <person name="Mori K."/>
        </authorList>
    </citation>
    <scope>NUCLEOTIDE SEQUENCE [LARGE SCALE GENOMIC DNA]</scope>
    <source>
        <strain evidence="2 3">JCM 3331</strain>
    </source>
</reference>
<keyword evidence="3" id="KW-1185">Reference proteome</keyword>
<dbReference type="RefSeq" id="WP_345517052.1">
    <property type="nucleotide sequence ID" value="NZ_BAAAXD010000042.1"/>
</dbReference>
<dbReference type="Proteomes" id="UP001589710">
    <property type="component" value="Unassembled WGS sequence"/>
</dbReference>
<evidence type="ECO:0000259" key="1">
    <source>
        <dbReference type="SMART" id="SM00849"/>
    </source>
</evidence>
<protein>
    <submittedName>
        <fullName evidence="2">MBL fold metallo-hydrolase</fullName>
    </submittedName>
</protein>
<dbReference type="EMBL" id="JBHMCG010000074">
    <property type="protein sequence ID" value="MFB9573779.1"/>
    <property type="molecule type" value="Genomic_DNA"/>
</dbReference>
<organism evidence="2 3">
    <name type="scientific">Streptomyces yanii</name>
    <dbReference type="NCBI Taxonomy" id="78510"/>
    <lineage>
        <taxon>Bacteria</taxon>
        <taxon>Bacillati</taxon>
        <taxon>Actinomycetota</taxon>
        <taxon>Actinomycetes</taxon>
        <taxon>Kitasatosporales</taxon>
        <taxon>Streptomycetaceae</taxon>
        <taxon>Streptomyces</taxon>
    </lineage>
</organism>
<sequence>MQITSLGHSCIRLQHEGCTVVIDPGCFSDPDALEGADAVLITHEHVDHFVPDRLREAGGDIDIWTNPAVARHLTDLGGRVHTVRHGDAFDVGPLEFHVYGEKHATIHRDFAEFDNVGFLVDGVFHPGDALTVPEEEVRTLLAPAGAPWVKLAEVVDYVREVGPGEVFLVHDAVLSPPALSAHTQILSSLVGGPHGPAVRTWSAGDEVGLSGAGGSSSQAVPRT</sequence>
<accession>A0ABV5R7D7</accession>
<dbReference type="PANTHER" id="PTHR43546">
    <property type="entry name" value="UPF0173 METAL-DEPENDENT HYDROLASE MJ1163-RELATED"/>
    <property type="match status" value="1"/>
</dbReference>
<name>A0ABV5R7D7_9ACTN</name>
<dbReference type="PANTHER" id="PTHR43546:SF3">
    <property type="entry name" value="UPF0173 METAL-DEPENDENT HYDROLASE MJ1163"/>
    <property type="match status" value="1"/>
</dbReference>
<evidence type="ECO:0000313" key="3">
    <source>
        <dbReference type="Proteomes" id="UP001589710"/>
    </source>
</evidence>
<proteinExistence type="predicted"/>
<dbReference type="Gene3D" id="3.60.15.10">
    <property type="entry name" value="Ribonuclease Z/Hydroxyacylglutathione hydrolase-like"/>
    <property type="match status" value="1"/>
</dbReference>
<dbReference type="SUPFAM" id="SSF56281">
    <property type="entry name" value="Metallo-hydrolase/oxidoreductase"/>
    <property type="match status" value="1"/>
</dbReference>